<feature type="compositionally biased region" description="Basic and acidic residues" evidence="3">
    <location>
        <begin position="254"/>
        <end position="275"/>
    </location>
</feature>
<dbReference type="GO" id="GO:0003723">
    <property type="term" value="F:RNA binding"/>
    <property type="evidence" value="ECO:0007669"/>
    <property type="project" value="UniProtKB-KW"/>
</dbReference>
<dbReference type="PANTHER" id="PTHR14398">
    <property type="entry name" value="RNA RECOGNITION RRM/RNP DOMAIN"/>
    <property type="match status" value="1"/>
</dbReference>
<feature type="region of interest" description="Disordered" evidence="3">
    <location>
        <begin position="248"/>
        <end position="398"/>
    </location>
</feature>
<evidence type="ECO:0000256" key="1">
    <source>
        <dbReference type="ARBA" id="ARBA00022884"/>
    </source>
</evidence>
<dbReference type="InterPro" id="IPR045137">
    <property type="entry name" value="RBM26/27"/>
</dbReference>
<feature type="domain" description="C3H1-type" evidence="4">
    <location>
        <begin position="391"/>
        <end position="419"/>
    </location>
</feature>
<feature type="compositionally biased region" description="Basic residues" evidence="3">
    <location>
        <begin position="347"/>
        <end position="357"/>
    </location>
</feature>
<reference evidence="5" key="1">
    <citation type="journal article" date="2013" name="Genome Biol. Evol.">
        <title>Punctuated emergences of genetic and phenotypic innovations in eumetazoan, bilaterian, euteleostome, and hominidae ancestors.</title>
        <authorList>
            <person name="Wenger Y."/>
            <person name="Galliot B."/>
        </authorList>
    </citation>
    <scope>NUCLEOTIDE SEQUENCE</scope>
    <source>
        <tissue evidence="5">Whole animals</tissue>
    </source>
</reference>
<feature type="compositionally biased region" description="Basic and acidic residues" evidence="3">
    <location>
        <begin position="285"/>
        <end position="312"/>
    </location>
</feature>
<dbReference type="Gene3D" id="3.30.70.330">
    <property type="match status" value="1"/>
</dbReference>
<dbReference type="PROSITE" id="PS50103">
    <property type="entry name" value="ZF_C3H1"/>
    <property type="match status" value="1"/>
</dbReference>
<dbReference type="SUPFAM" id="SSF54928">
    <property type="entry name" value="RNA-binding domain, RBD"/>
    <property type="match status" value="1"/>
</dbReference>
<organism evidence="5">
    <name type="scientific">Hydra vulgaris</name>
    <name type="common">Hydra</name>
    <name type="synonym">Hydra attenuata</name>
    <dbReference type="NCBI Taxonomy" id="6087"/>
    <lineage>
        <taxon>Eukaryota</taxon>
        <taxon>Metazoa</taxon>
        <taxon>Cnidaria</taxon>
        <taxon>Hydrozoa</taxon>
        <taxon>Hydroidolina</taxon>
        <taxon>Anthoathecata</taxon>
        <taxon>Aplanulata</taxon>
        <taxon>Hydridae</taxon>
        <taxon>Hydra</taxon>
    </lineage>
</organism>
<sequence>MYCRPLRLEKETAAVSKSEEDLISLEVSNLQDTEVDINNKKIKIHHMIQITMIDGKIHTALSDVTNSSQLSLPIGMYSEEAQEAHNKDFQNNREHFSRKSARVKTNHDLLNRLPCSSALFIASLRKTAGSQAKTKNLPAGVIDLLRKTLKMIIDGMDALKLWLSKKLEPICDADPVALAKYVIALIKKDKSEAELKALCEDQLDVFLGDQTKNFVADLFVSLTTKSYLPAVPEVVSENVIAKTINEQNKGSKRKSIDDSDVEKIQKTENRTDVGKTELTPMPNEVLDKKQVSNDSKLDSNEINNDKNKKTFKESNILKPRNGVKNEVDLEKGNSQERALKSSSPIQSRRRHSSRHGLSRSPNRMSRHSRSSRKDRSRREHGDKSRERRTRRKEKEKCRDYEEKGFCMLGEVCPYDHGHDPLEVDDTNLPQMLTLAGLPAAQPHQNFVQQPPQHLQFLPNILPSRPIVPSVPGALSLNTGLTTVHVQKQTPIPSPIEMNRNQVPIFRPRNSVAFIKNISPASTPGSQQLVCAGEAYNPEAPAIEATESSVIKKDNSLSSKHEKIESDNRTHDELIQIAMGNVPLTPIVGSQPNNIFQLNNAMSTMSQTQNHQQAFQMYQNVPVPDILQQAYLPMSLTNQQQQQQAFHIQMQLQQQQVAMMAHQQQQQQTLQIPSRQPFHKNTVLEIRKIPANLNNIVKLSEHFQKFGVITKIQTPFDNDQQAALLEFATYQQATAAYNSPEAILGNRFIKMFWHNPNKQQKSSNSNQQAVKVTNSQDAAVEQQAPKPKKIASSDELIYRNPKVDPRFIQQEKKKELEKLKLDLVKKKQFHYEELLVKQKAFKHCDVAVQKLKKELIEESQVKPKTTSLLRHIKDPKKEILDREIDIYHGNLDGDELEEAKRAIVLLKRQIGFNPRGRGTHKIRGRGSSMWQRGRGRGGFKSNILDNRPKQLQVTGFGIDEKESVIAHFAVGKTFSQMDRIEETTPDKLILTFPTRQSAEMAAARGVKFNGKQLALSWFYGHPKTSINNDTQVMHRRTTRSMSLSEKDLEDELYKIQYEVFGFATKSMLELDKDEEEMLLAVDDDDEDEVIERSWKR</sequence>
<dbReference type="AlphaFoldDB" id="T2MCK1"/>
<feature type="compositionally biased region" description="Basic and acidic residues" evidence="3">
    <location>
        <begin position="323"/>
        <end position="339"/>
    </location>
</feature>
<evidence type="ECO:0000256" key="2">
    <source>
        <dbReference type="PROSITE-ProRule" id="PRU00723"/>
    </source>
</evidence>
<feature type="zinc finger region" description="C3H1-type" evidence="2">
    <location>
        <begin position="391"/>
        <end position="419"/>
    </location>
</feature>
<dbReference type="EMBL" id="HAAD01003378">
    <property type="protein sequence ID" value="CDG69610.1"/>
    <property type="molecule type" value="mRNA"/>
</dbReference>
<evidence type="ECO:0000256" key="3">
    <source>
        <dbReference type="SAM" id="MobiDB-lite"/>
    </source>
</evidence>
<evidence type="ECO:0000259" key="4">
    <source>
        <dbReference type="PROSITE" id="PS50103"/>
    </source>
</evidence>
<keyword evidence="2" id="KW-0863">Zinc-finger</keyword>
<keyword evidence="2" id="KW-0479">Metal-binding</keyword>
<protein>
    <submittedName>
        <fullName evidence="5">RNA-binding protein 26</fullName>
    </submittedName>
</protein>
<keyword evidence="2" id="KW-0862">Zinc</keyword>
<feature type="region of interest" description="Disordered" evidence="3">
    <location>
        <begin position="756"/>
        <end position="793"/>
    </location>
</feature>
<dbReference type="SMART" id="SM00356">
    <property type="entry name" value="ZnF_C3H1"/>
    <property type="match status" value="1"/>
</dbReference>
<feature type="non-terminal residue" evidence="5">
    <location>
        <position position="1"/>
    </location>
</feature>
<dbReference type="GO" id="GO:0008270">
    <property type="term" value="F:zinc ion binding"/>
    <property type="evidence" value="ECO:0007669"/>
    <property type="project" value="UniProtKB-KW"/>
</dbReference>
<feature type="region of interest" description="Disordered" evidence="3">
    <location>
        <begin position="915"/>
        <end position="942"/>
    </location>
</feature>
<dbReference type="FunFam" id="3.30.70.330:FF:000208">
    <property type="entry name" value="RNA-binding protein 27 isoform X2"/>
    <property type="match status" value="1"/>
</dbReference>
<dbReference type="InterPro" id="IPR002483">
    <property type="entry name" value="PWI_dom"/>
</dbReference>
<dbReference type="Pfam" id="PF01480">
    <property type="entry name" value="PWI"/>
    <property type="match status" value="1"/>
</dbReference>
<keyword evidence="1" id="KW-0694">RNA-binding</keyword>
<dbReference type="InterPro" id="IPR000571">
    <property type="entry name" value="Znf_CCCH"/>
</dbReference>
<evidence type="ECO:0000313" key="5">
    <source>
        <dbReference type="EMBL" id="CDG69610.1"/>
    </source>
</evidence>
<dbReference type="InterPro" id="IPR012677">
    <property type="entry name" value="Nucleotide-bd_a/b_plait_sf"/>
</dbReference>
<gene>
    <name evidence="5" type="primary">RBM26</name>
</gene>
<dbReference type="InterPro" id="IPR035979">
    <property type="entry name" value="RBD_domain_sf"/>
</dbReference>
<dbReference type="PANTHER" id="PTHR14398:SF0">
    <property type="entry name" value="ZINC FINGER PROTEIN SWM"/>
    <property type="match status" value="1"/>
</dbReference>
<proteinExistence type="evidence at transcript level"/>
<accession>T2MCK1</accession>
<name>T2MCK1_HYDVU</name>
<feature type="compositionally biased region" description="Low complexity" evidence="3">
    <location>
        <begin position="756"/>
        <end position="767"/>
    </location>
</feature>
<dbReference type="CDD" id="cd12257">
    <property type="entry name" value="RRM1_RBM26_like"/>
    <property type="match status" value="1"/>
</dbReference>
<feature type="compositionally biased region" description="Basic and acidic residues" evidence="3">
    <location>
        <begin position="371"/>
        <end position="385"/>
    </location>
</feature>
<dbReference type="OrthoDB" id="6021147at2759"/>
<dbReference type="GO" id="GO:0005634">
    <property type="term" value="C:nucleus"/>
    <property type="evidence" value="ECO:0007669"/>
    <property type="project" value="TreeGrafter"/>
</dbReference>
<dbReference type="Gene3D" id="1.20.1390.10">
    <property type="entry name" value="PWI domain"/>
    <property type="match status" value="1"/>
</dbReference>